<accession>A0ABN2HGB1</accession>
<evidence type="ECO:0000313" key="3">
    <source>
        <dbReference type="Proteomes" id="UP001500618"/>
    </source>
</evidence>
<proteinExistence type="predicted"/>
<evidence type="ECO:0000313" key="2">
    <source>
        <dbReference type="EMBL" id="GAA1687480.1"/>
    </source>
</evidence>
<reference evidence="2 3" key="1">
    <citation type="journal article" date="2019" name="Int. J. Syst. Evol. Microbiol.">
        <title>The Global Catalogue of Microorganisms (GCM) 10K type strain sequencing project: providing services to taxonomists for standard genome sequencing and annotation.</title>
        <authorList>
            <consortium name="The Broad Institute Genomics Platform"/>
            <consortium name="The Broad Institute Genome Sequencing Center for Infectious Disease"/>
            <person name="Wu L."/>
            <person name="Ma J."/>
        </authorList>
    </citation>
    <scope>NUCLEOTIDE SEQUENCE [LARGE SCALE GENOMIC DNA]</scope>
    <source>
        <strain evidence="2 3">JCM 14718</strain>
    </source>
</reference>
<feature type="signal peptide" evidence="1">
    <location>
        <begin position="1"/>
        <end position="20"/>
    </location>
</feature>
<evidence type="ECO:0000256" key="1">
    <source>
        <dbReference type="SAM" id="SignalP"/>
    </source>
</evidence>
<dbReference type="RefSeq" id="WP_163568651.1">
    <property type="nucleotide sequence ID" value="NZ_BAAANY010000015.1"/>
</dbReference>
<protein>
    <submittedName>
        <fullName evidence="2">Uncharacterized protein</fullName>
    </submittedName>
</protein>
<gene>
    <name evidence="2" type="ORF">GCM10009765_41240</name>
</gene>
<comment type="caution">
    <text evidence="2">The sequence shown here is derived from an EMBL/GenBank/DDBJ whole genome shotgun (WGS) entry which is preliminary data.</text>
</comment>
<dbReference type="EMBL" id="BAAANY010000015">
    <property type="protein sequence ID" value="GAA1687480.1"/>
    <property type="molecule type" value="Genomic_DNA"/>
</dbReference>
<keyword evidence="1" id="KW-0732">Signal</keyword>
<keyword evidence="3" id="KW-1185">Reference proteome</keyword>
<name>A0ABN2HGB1_9ACTN</name>
<sequence>MKMPALLVAATAVVALSATAAPAAAAPASGNKSCTGTPSCVLSFNAPRGQMWVDYDALGGANTQISWSVGTCGGITTVNAPPQTHIYNIGNGGPVTLTVQGTGEIHNWTIGWH</sequence>
<organism evidence="2 3">
    <name type="scientific">Fodinicola feengrottensis</name>
    <dbReference type="NCBI Taxonomy" id="435914"/>
    <lineage>
        <taxon>Bacteria</taxon>
        <taxon>Bacillati</taxon>
        <taxon>Actinomycetota</taxon>
        <taxon>Actinomycetes</taxon>
        <taxon>Mycobacteriales</taxon>
        <taxon>Fodinicola</taxon>
    </lineage>
</organism>
<feature type="chain" id="PRO_5047005172" evidence="1">
    <location>
        <begin position="21"/>
        <end position="113"/>
    </location>
</feature>
<dbReference type="Proteomes" id="UP001500618">
    <property type="component" value="Unassembled WGS sequence"/>
</dbReference>